<proteinExistence type="predicted"/>
<feature type="compositionally biased region" description="Basic and acidic residues" evidence="1">
    <location>
        <begin position="75"/>
        <end position="103"/>
    </location>
</feature>
<dbReference type="Proteomes" id="UP001295423">
    <property type="component" value="Unassembled WGS sequence"/>
</dbReference>
<feature type="region of interest" description="Disordered" evidence="1">
    <location>
        <begin position="1"/>
        <end position="41"/>
    </location>
</feature>
<sequence length="110" mass="12237">MAQGNHKLGKSKKSPGSQKKKGGKAVKHKRKGSTKIENNKADIVTSKAINRKNERLVAAKAMNSGTNFFLKDIAERGKSEGQRQNAARDKKQSKPTKLSERLNVRLQKLR</sequence>
<dbReference type="AlphaFoldDB" id="A0AAD2CPG2"/>
<feature type="region of interest" description="Disordered" evidence="1">
    <location>
        <begin position="75"/>
        <end position="110"/>
    </location>
</feature>
<name>A0AAD2CPG2_9STRA</name>
<reference evidence="2" key="1">
    <citation type="submission" date="2023-08" db="EMBL/GenBank/DDBJ databases">
        <authorList>
            <person name="Audoor S."/>
            <person name="Bilcke G."/>
        </authorList>
    </citation>
    <scope>NUCLEOTIDE SEQUENCE</scope>
</reference>
<protein>
    <submittedName>
        <fullName evidence="2">Uncharacterized protein</fullName>
    </submittedName>
</protein>
<organism evidence="2 3">
    <name type="scientific">Cylindrotheca closterium</name>
    <dbReference type="NCBI Taxonomy" id="2856"/>
    <lineage>
        <taxon>Eukaryota</taxon>
        <taxon>Sar</taxon>
        <taxon>Stramenopiles</taxon>
        <taxon>Ochrophyta</taxon>
        <taxon>Bacillariophyta</taxon>
        <taxon>Bacillariophyceae</taxon>
        <taxon>Bacillariophycidae</taxon>
        <taxon>Bacillariales</taxon>
        <taxon>Bacillariaceae</taxon>
        <taxon>Cylindrotheca</taxon>
    </lineage>
</organism>
<evidence type="ECO:0000313" key="2">
    <source>
        <dbReference type="EMBL" id="CAJ1938222.1"/>
    </source>
</evidence>
<evidence type="ECO:0000313" key="3">
    <source>
        <dbReference type="Proteomes" id="UP001295423"/>
    </source>
</evidence>
<feature type="compositionally biased region" description="Basic residues" evidence="1">
    <location>
        <begin position="7"/>
        <end position="33"/>
    </location>
</feature>
<dbReference type="EMBL" id="CAKOGP040000691">
    <property type="protein sequence ID" value="CAJ1938222.1"/>
    <property type="molecule type" value="Genomic_DNA"/>
</dbReference>
<comment type="caution">
    <text evidence="2">The sequence shown here is derived from an EMBL/GenBank/DDBJ whole genome shotgun (WGS) entry which is preliminary data.</text>
</comment>
<accession>A0AAD2CPG2</accession>
<gene>
    <name evidence="2" type="ORF">CYCCA115_LOCUS6032</name>
</gene>
<keyword evidence="3" id="KW-1185">Reference proteome</keyword>
<evidence type="ECO:0000256" key="1">
    <source>
        <dbReference type="SAM" id="MobiDB-lite"/>
    </source>
</evidence>